<reference evidence="1" key="2">
    <citation type="submission" date="2021-04" db="EMBL/GenBank/DDBJ databases">
        <authorList>
            <person name="Podell S."/>
        </authorList>
    </citation>
    <scope>NUCLEOTIDE SEQUENCE</scope>
    <source>
        <strain evidence="1">Hildebrandi</strain>
    </source>
</reference>
<name>A0A9K3LJS8_9STRA</name>
<dbReference type="EMBL" id="JAGRRH010000012">
    <property type="protein sequence ID" value="KAG7362076.1"/>
    <property type="molecule type" value="Genomic_DNA"/>
</dbReference>
<protein>
    <submittedName>
        <fullName evidence="1">Uncharacterized protein</fullName>
    </submittedName>
</protein>
<dbReference type="AlphaFoldDB" id="A0A9K3LJS8"/>
<evidence type="ECO:0000313" key="2">
    <source>
        <dbReference type="Proteomes" id="UP000693970"/>
    </source>
</evidence>
<gene>
    <name evidence="1" type="ORF">IV203_025742</name>
</gene>
<accession>A0A9K3LJS8</accession>
<proteinExistence type="predicted"/>
<evidence type="ECO:0000313" key="1">
    <source>
        <dbReference type="EMBL" id="KAG7362076.1"/>
    </source>
</evidence>
<keyword evidence="2" id="KW-1185">Reference proteome</keyword>
<dbReference type="Proteomes" id="UP000693970">
    <property type="component" value="Unassembled WGS sequence"/>
</dbReference>
<sequence length="127" mass="14428">MVLRKYFASLGTERHEMVLVRDDAASPQWFNKRKQLCVDDVAFIKEERFAPMVHITRSVQPSSSTYLVVPSQSQNKSALVSTSLMDHFFRNTSGRDHDVPPLRPSRRASNENLYAIAAADAMEQAMQ</sequence>
<reference evidence="1" key="1">
    <citation type="journal article" date="2021" name="Sci. Rep.">
        <title>Diploid genomic architecture of Nitzschia inconspicua, an elite biomass production diatom.</title>
        <authorList>
            <person name="Oliver A."/>
            <person name="Podell S."/>
            <person name="Pinowska A."/>
            <person name="Traller J.C."/>
            <person name="Smith S.R."/>
            <person name="McClure R."/>
            <person name="Beliaev A."/>
            <person name="Bohutskyi P."/>
            <person name="Hill E.A."/>
            <person name="Rabines A."/>
            <person name="Zheng H."/>
            <person name="Allen L.Z."/>
            <person name="Kuo A."/>
            <person name="Grigoriev I.V."/>
            <person name="Allen A.E."/>
            <person name="Hazlebeck D."/>
            <person name="Allen E.E."/>
        </authorList>
    </citation>
    <scope>NUCLEOTIDE SEQUENCE</scope>
    <source>
        <strain evidence="1">Hildebrandi</strain>
    </source>
</reference>
<comment type="caution">
    <text evidence="1">The sequence shown here is derived from an EMBL/GenBank/DDBJ whole genome shotgun (WGS) entry which is preliminary data.</text>
</comment>
<organism evidence="1 2">
    <name type="scientific">Nitzschia inconspicua</name>
    <dbReference type="NCBI Taxonomy" id="303405"/>
    <lineage>
        <taxon>Eukaryota</taxon>
        <taxon>Sar</taxon>
        <taxon>Stramenopiles</taxon>
        <taxon>Ochrophyta</taxon>
        <taxon>Bacillariophyta</taxon>
        <taxon>Bacillariophyceae</taxon>
        <taxon>Bacillariophycidae</taxon>
        <taxon>Bacillariales</taxon>
        <taxon>Bacillariaceae</taxon>
        <taxon>Nitzschia</taxon>
    </lineage>
</organism>